<sequence>MEHQEIRFKELPVVLLITTNFSLNGYGFYIAKSFLEFSNVFVYSQSHDLSLFYYIHSKPATMATTRKLLIKFPKLSKIFNPSHKIKFPLLKPEDVDLVLVVDPVICNIDLHPFKKAIKVYWAQDTHIEEHKYLHFFSMNLQDYDVIYVAHLKDLVAYKQVSGKKVAYLPLGYESDIYRPLNQLEKKYDISFVGSITQQRLQYLDHIKRRFNHLKIYFGSAYPNDANKIYNSSKIVLNISRRNELNLRVFEVLGSGQFLLTNAVEEVQTLFNPAYHLDVYSNADELLDKIEFYLKEETSRNEIANNGYREVLNKHTLENRASQILRDAGLY</sequence>
<organism evidence="2 3">
    <name type="scientific">Candidatus Marsarchaeota G1 archaeon BE_D</name>
    <dbReference type="NCBI Taxonomy" id="1978156"/>
    <lineage>
        <taxon>Archaea</taxon>
        <taxon>Candidatus Marsarchaeota</taxon>
        <taxon>Candidatus Marsarchaeota group 1</taxon>
    </lineage>
</organism>
<name>A0A2R6A884_9ARCH</name>
<protein>
    <recommendedName>
        <fullName evidence="1">Spore protein YkvP/CgeB glycosyl transferase-like domain-containing protein</fullName>
    </recommendedName>
</protein>
<evidence type="ECO:0000313" key="3">
    <source>
        <dbReference type="Proteomes" id="UP000240569"/>
    </source>
</evidence>
<dbReference type="SUPFAM" id="SSF53756">
    <property type="entry name" value="UDP-Glycosyltransferase/glycogen phosphorylase"/>
    <property type="match status" value="1"/>
</dbReference>
<accession>A0A2R6A884</accession>
<feature type="domain" description="Spore protein YkvP/CgeB glycosyl transferase-like" evidence="1">
    <location>
        <begin position="185"/>
        <end position="324"/>
    </location>
</feature>
<comment type="caution">
    <text evidence="2">The sequence shown here is derived from an EMBL/GenBank/DDBJ whole genome shotgun (WGS) entry which is preliminary data.</text>
</comment>
<dbReference type="Gene3D" id="3.40.50.2000">
    <property type="entry name" value="Glycogen Phosphorylase B"/>
    <property type="match status" value="1"/>
</dbReference>
<dbReference type="EMBL" id="NEXD01000139">
    <property type="protein sequence ID" value="PSN82662.1"/>
    <property type="molecule type" value="Genomic_DNA"/>
</dbReference>
<dbReference type="Pfam" id="PF13524">
    <property type="entry name" value="Glyco_trans_1_2"/>
    <property type="match status" value="1"/>
</dbReference>
<dbReference type="AlphaFoldDB" id="A0A2R6A884"/>
<dbReference type="Proteomes" id="UP000240569">
    <property type="component" value="Unassembled WGS sequence"/>
</dbReference>
<proteinExistence type="predicted"/>
<dbReference type="InterPro" id="IPR055259">
    <property type="entry name" value="YkvP/CgeB_Glyco_trans-like"/>
</dbReference>
<reference evidence="2 3" key="1">
    <citation type="submission" date="2017-04" db="EMBL/GenBank/DDBJ databases">
        <title>Novel microbial lineages endemic to geothermal iron-oxide mats fill important gaps in the evolutionary history of Archaea.</title>
        <authorList>
            <person name="Jay Z.J."/>
            <person name="Beam J.P."/>
            <person name="Dlakic M."/>
            <person name="Rusch D.B."/>
            <person name="Kozubal M.A."/>
            <person name="Inskeep W.P."/>
        </authorList>
    </citation>
    <scope>NUCLEOTIDE SEQUENCE [LARGE SCALE GENOMIC DNA]</scope>
    <source>
        <strain evidence="2">BE_D</strain>
    </source>
</reference>
<gene>
    <name evidence="2" type="ORF">B9Q02_11405</name>
</gene>
<evidence type="ECO:0000259" key="1">
    <source>
        <dbReference type="Pfam" id="PF13524"/>
    </source>
</evidence>
<evidence type="ECO:0000313" key="2">
    <source>
        <dbReference type="EMBL" id="PSN82662.1"/>
    </source>
</evidence>